<accession>A0A1R4F9H6</accession>
<feature type="region of interest" description="Disordered" evidence="5">
    <location>
        <begin position="489"/>
        <end position="515"/>
    </location>
</feature>
<evidence type="ECO:0000313" key="7">
    <source>
        <dbReference type="EMBL" id="SJM52534.1"/>
    </source>
</evidence>
<evidence type="ECO:0000256" key="2">
    <source>
        <dbReference type="ARBA" id="ARBA00022692"/>
    </source>
</evidence>
<keyword evidence="8" id="KW-1185">Reference proteome</keyword>
<dbReference type="AlphaFoldDB" id="A0A1R4F9H6"/>
<organism evidence="7 8">
    <name type="scientific">Arthrobacter rhombi</name>
    <dbReference type="NCBI Taxonomy" id="71253"/>
    <lineage>
        <taxon>Bacteria</taxon>
        <taxon>Bacillati</taxon>
        <taxon>Actinomycetota</taxon>
        <taxon>Actinomycetes</taxon>
        <taxon>Micrococcales</taxon>
        <taxon>Micrococcaceae</taxon>
        <taxon>Arthrobacter</taxon>
    </lineage>
</organism>
<feature type="transmembrane region" description="Helical" evidence="6">
    <location>
        <begin position="129"/>
        <end position="151"/>
    </location>
</feature>
<dbReference type="Pfam" id="PF13520">
    <property type="entry name" value="AA_permease_2"/>
    <property type="match status" value="1"/>
</dbReference>
<dbReference type="EMBL" id="FUHW01000014">
    <property type="protein sequence ID" value="SJM52534.1"/>
    <property type="molecule type" value="Genomic_DNA"/>
</dbReference>
<feature type="transmembrane region" description="Helical" evidence="6">
    <location>
        <begin position="237"/>
        <end position="261"/>
    </location>
</feature>
<keyword evidence="2 6" id="KW-0812">Transmembrane</keyword>
<dbReference type="Gene3D" id="1.20.1740.10">
    <property type="entry name" value="Amino acid/polyamine transporter I"/>
    <property type="match status" value="1"/>
</dbReference>
<feature type="region of interest" description="Disordered" evidence="5">
    <location>
        <begin position="1"/>
        <end position="20"/>
    </location>
</feature>
<gene>
    <name evidence="7" type="ORF">FM101_02820</name>
</gene>
<keyword evidence="4 6" id="KW-0472">Membrane</keyword>
<feature type="transmembrane region" description="Helical" evidence="6">
    <location>
        <begin position="86"/>
        <end position="108"/>
    </location>
</feature>
<dbReference type="GO" id="GO:0015171">
    <property type="term" value="F:amino acid transmembrane transporter activity"/>
    <property type="evidence" value="ECO:0007669"/>
    <property type="project" value="TreeGrafter"/>
</dbReference>
<feature type="transmembrane region" description="Helical" evidence="6">
    <location>
        <begin position="405"/>
        <end position="425"/>
    </location>
</feature>
<feature type="transmembrane region" description="Helical" evidence="6">
    <location>
        <begin position="327"/>
        <end position="351"/>
    </location>
</feature>
<feature type="transmembrane region" description="Helical" evidence="6">
    <location>
        <begin position="437"/>
        <end position="456"/>
    </location>
</feature>
<dbReference type="PANTHER" id="PTHR43243">
    <property type="entry name" value="INNER MEMBRANE TRANSPORTER YGJI-RELATED"/>
    <property type="match status" value="1"/>
</dbReference>
<comment type="subcellular location">
    <subcellularLocation>
        <location evidence="1">Membrane</location>
        <topology evidence="1">Multi-pass membrane protein</topology>
    </subcellularLocation>
</comment>
<proteinExistence type="predicted"/>
<protein>
    <submittedName>
        <fullName evidence="7">Putative amino acid transporter</fullName>
    </submittedName>
</protein>
<dbReference type="InterPro" id="IPR002293">
    <property type="entry name" value="AA/rel_permease1"/>
</dbReference>
<evidence type="ECO:0000256" key="4">
    <source>
        <dbReference type="ARBA" id="ARBA00023136"/>
    </source>
</evidence>
<dbReference type="GO" id="GO:0016020">
    <property type="term" value="C:membrane"/>
    <property type="evidence" value="ECO:0007669"/>
    <property type="project" value="UniProtKB-SubCell"/>
</dbReference>
<dbReference type="PIRSF" id="PIRSF006060">
    <property type="entry name" value="AA_transporter"/>
    <property type="match status" value="1"/>
</dbReference>
<dbReference type="PANTHER" id="PTHR43243:SF24">
    <property type="entry name" value="CATIONIC AMINO ACID TRANSPORT INTEGRAL MEMBRANE PROTEIN ROCE-RELATED"/>
    <property type="match status" value="1"/>
</dbReference>
<feature type="transmembrane region" description="Helical" evidence="6">
    <location>
        <begin position="380"/>
        <end position="399"/>
    </location>
</feature>
<evidence type="ECO:0000256" key="1">
    <source>
        <dbReference type="ARBA" id="ARBA00004141"/>
    </source>
</evidence>
<feature type="transmembrane region" description="Helical" evidence="6">
    <location>
        <begin position="462"/>
        <end position="480"/>
    </location>
</feature>
<feature type="transmembrane region" description="Helical" evidence="6">
    <location>
        <begin position="59"/>
        <end position="80"/>
    </location>
</feature>
<feature type="transmembrane region" description="Helical" evidence="6">
    <location>
        <begin position="211"/>
        <end position="231"/>
    </location>
</feature>
<evidence type="ECO:0000256" key="6">
    <source>
        <dbReference type="SAM" id="Phobius"/>
    </source>
</evidence>
<reference evidence="7 8" key="1">
    <citation type="submission" date="2017-02" db="EMBL/GenBank/DDBJ databases">
        <authorList>
            <person name="Peterson S.W."/>
        </authorList>
    </citation>
    <scope>NUCLEOTIDE SEQUENCE [LARGE SCALE GENOMIC DNA]</scope>
    <source>
        <strain evidence="7 8">B Ar 00.02</strain>
    </source>
</reference>
<name>A0A1R4F9H6_9MICC</name>
<evidence type="ECO:0000313" key="8">
    <source>
        <dbReference type="Proteomes" id="UP000195913"/>
    </source>
</evidence>
<feature type="transmembrane region" description="Helical" evidence="6">
    <location>
        <begin position="282"/>
        <end position="303"/>
    </location>
</feature>
<dbReference type="Proteomes" id="UP000195913">
    <property type="component" value="Unassembled WGS sequence"/>
</dbReference>
<keyword evidence="3 6" id="KW-1133">Transmembrane helix</keyword>
<evidence type="ECO:0000256" key="5">
    <source>
        <dbReference type="SAM" id="MobiDB-lite"/>
    </source>
</evidence>
<sequence length="515" mass="53870">MQISSNHPASGISAPPSLRPPLTLGRQLLLRKDVETLQADAGHGSGGGTMRRTLGVLQLTMISVGATLGTGIFVVLGSSVPMAGPAVWISFTIAGIAALLSALSYAEMAGAVPVSGSSYSYTYATMGEGLAWICGWCLLLEYGVSVAAIAVGAGEYVNELAGVFQLDLPATLTNPPGADGGLFNVPAVLVVALAMVLLMRGAKESATVNTVLVFVKILVLLFFVVIAFSAFQTGNFAPLLPMGTAGVSAAAARLFFSYIGFDAASTAGEEAVNPQRDLPRAIIASMIIVTVLYILVAIAAVGAKDWQWFVGKEAALVQVLEEITGQAWVALVFSVGAVVAIISIVITVLYGQTRVLVAMSRDGMVPRIFGKLNPRTGTPVVNTLITGGIIMVTAGLVPLGELADATSIGTLFAFSLVSLSVIYLRRNRPDLPRTFRVPLYPVTPILAVAGCVFLMANLGGTTWTVFGLWMALGAVAYLSYGRRRSTAAASYAQDRRHPARQAPPPPSTKRDGKRI</sequence>
<evidence type="ECO:0000256" key="3">
    <source>
        <dbReference type="ARBA" id="ARBA00022989"/>
    </source>
</evidence>
<feature type="transmembrane region" description="Helical" evidence="6">
    <location>
        <begin position="181"/>
        <end position="199"/>
    </location>
</feature>